<proteinExistence type="predicted"/>
<dbReference type="EMBL" id="NVSR01000001">
    <property type="protein sequence ID" value="PCI30968.1"/>
    <property type="molecule type" value="Genomic_DNA"/>
</dbReference>
<reference evidence="2" key="1">
    <citation type="submission" date="2017-08" db="EMBL/GenBank/DDBJ databases">
        <title>A dynamic microbial community with high functional redundancy inhabits the cold, oxic subseafloor aquifer.</title>
        <authorList>
            <person name="Tully B.J."/>
            <person name="Wheat C.G."/>
            <person name="Glazer B.T."/>
            <person name="Huber J.A."/>
        </authorList>
    </citation>
    <scope>NUCLEOTIDE SEQUENCE [LARGE SCALE GENOMIC DNA]</scope>
</reference>
<dbReference type="AlphaFoldDB" id="A0A2A4TBR6"/>
<name>A0A2A4TBR6_9DELT</name>
<organism evidence="1 2">
    <name type="scientific">SAR324 cluster bacterium</name>
    <dbReference type="NCBI Taxonomy" id="2024889"/>
    <lineage>
        <taxon>Bacteria</taxon>
        <taxon>Deltaproteobacteria</taxon>
        <taxon>SAR324 cluster</taxon>
    </lineage>
</organism>
<evidence type="ECO:0000313" key="1">
    <source>
        <dbReference type="EMBL" id="PCI30968.1"/>
    </source>
</evidence>
<evidence type="ECO:0000313" key="2">
    <source>
        <dbReference type="Proteomes" id="UP000218113"/>
    </source>
</evidence>
<comment type="caution">
    <text evidence="1">The sequence shown here is derived from an EMBL/GenBank/DDBJ whole genome shotgun (WGS) entry which is preliminary data.</text>
</comment>
<gene>
    <name evidence="1" type="ORF">COB67_00500</name>
</gene>
<dbReference type="Proteomes" id="UP000218113">
    <property type="component" value="Unassembled WGS sequence"/>
</dbReference>
<sequence length="86" mass="9901">MQMITCNDNHSFAVSKMLTELMKDFDIGYSKNIGQKTIEIICHNEDFDKLVSKMYGLDDSFDIKLLPNKGFCMVDKTVTNSVNYTY</sequence>
<accession>A0A2A4TBR6</accession>
<protein>
    <submittedName>
        <fullName evidence="1">Uncharacterized protein</fullName>
    </submittedName>
</protein>